<dbReference type="Pfam" id="PF01926">
    <property type="entry name" value="MMR_HSR1"/>
    <property type="match status" value="1"/>
</dbReference>
<dbReference type="InterPro" id="IPR032305">
    <property type="entry name" value="GTP-bd_M"/>
</dbReference>
<dbReference type="GO" id="GO:0003924">
    <property type="term" value="F:GTPase activity"/>
    <property type="evidence" value="ECO:0007669"/>
    <property type="project" value="UniProtKB-UniRule"/>
</dbReference>
<dbReference type="InterPro" id="IPR045498">
    <property type="entry name" value="HflX_C"/>
</dbReference>
<name>A0A077B1S4_9PROT</name>
<dbReference type="Gene3D" id="3.40.50.300">
    <property type="entry name" value="P-loop containing nucleotide triphosphate hydrolases"/>
    <property type="match status" value="1"/>
</dbReference>
<dbReference type="InterPro" id="IPR025121">
    <property type="entry name" value="GTPase_HflX_N"/>
</dbReference>
<evidence type="ECO:0000256" key="1">
    <source>
        <dbReference type="ARBA" id="ARBA00022490"/>
    </source>
</evidence>
<proteinExistence type="inferred from homology"/>
<dbReference type="Proteomes" id="UP000028926">
    <property type="component" value="Chromosome"/>
</dbReference>
<dbReference type="FunFam" id="3.40.50.11060:FF:000001">
    <property type="entry name" value="GTPase HflX"/>
    <property type="match status" value="1"/>
</dbReference>
<dbReference type="InterPro" id="IPR006073">
    <property type="entry name" value="GTP-bd"/>
</dbReference>
<feature type="binding site" evidence="8">
    <location>
        <position position="212"/>
    </location>
    <ligand>
        <name>Mg(2+)</name>
        <dbReference type="ChEBI" id="CHEBI:18420"/>
    </ligand>
</feature>
<dbReference type="Pfam" id="PF19275">
    <property type="entry name" value="HflX_C"/>
    <property type="match status" value="1"/>
</dbReference>
<dbReference type="GO" id="GO:0005525">
    <property type="term" value="F:GTP binding"/>
    <property type="evidence" value="ECO:0007669"/>
    <property type="project" value="UniProtKB-UniRule"/>
</dbReference>
<dbReference type="RefSeq" id="WP_038465692.1">
    <property type="nucleotide sequence ID" value="NZ_CP008941.1"/>
</dbReference>
<keyword evidence="1 6" id="KW-0963">Cytoplasm</keyword>
<evidence type="ECO:0000256" key="6">
    <source>
        <dbReference type="HAMAP-Rule" id="MF_00900"/>
    </source>
</evidence>
<feature type="binding site" evidence="7">
    <location>
        <begin position="322"/>
        <end position="325"/>
    </location>
    <ligand>
        <name>GTP</name>
        <dbReference type="ChEBI" id="CHEBI:37565"/>
    </ligand>
</feature>
<evidence type="ECO:0000256" key="3">
    <source>
        <dbReference type="ARBA" id="ARBA00022741"/>
    </source>
</evidence>
<feature type="binding site" evidence="8">
    <location>
        <position position="232"/>
    </location>
    <ligand>
        <name>Mg(2+)</name>
        <dbReference type="ChEBI" id="CHEBI:18420"/>
    </ligand>
</feature>
<dbReference type="PROSITE" id="PS51705">
    <property type="entry name" value="G_HFLX"/>
    <property type="match status" value="1"/>
</dbReference>
<dbReference type="Pfam" id="PF16360">
    <property type="entry name" value="GTP-bdg_M"/>
    <property type="match status" value="1"/>
</dbReference>
<organism evidence="10 11">
    <name type="scientific">Candidatus Odyssella acanthamoebae</name>
    <dbReference type="NCBI Taxonomy" id="91604"/>
    <lineage>
        <taxon>Bacteria</taxon>
        <taxon>Pseudomonadati</taxon>
        <taxon>Pseudomonadota</taxon>
        <taxon>Alphaproteobacteria</taxon>
        <taxon>Holosporales</taxon>
        <taxon>Candidatus Paracaedibacteraceae</taxon>
        <taxon>Candidatus Odyssella</taxon>
    </lineage>
</organism>
<feature type="binding site" evidence="7">
    <location>
        <begin position="230"/>
        <end position="234"/>
    </location>
    <ligand>
        <name>GTP</name>
        <dbReference type="ChEBI" id="CHEBI:37565"/>
    </ligand>
</feature>
<evidence type="ECO:0000256" key="5">
    <source>
        <dbReference type="ARBA" id="ARBA00023134"/>
    </source>
</evidence>
<dbReference type="Pfam" id="PF13167">
    <property type="entry name" value="GTP-bdg_N"/>
    <property type="match status" value="1"/>
</dbReference>
<protein>
    <recommendedName>
        <fullName evidence="6">GTPase HflX</fullName>
    </recommendedName>
    <alternativeName>
        <fullName evidence="6">GTP-binding protein HflX</fullName>
    </alternativeName>
</protein>
<dbReference type="GO" id="GO:0005737">
    <property type="term" value="C:cytoplasm"/>
    <property type="evidence" value="ECO:0007669"/>
    <property type="project" value="UniProtKB-SubCell"/>
</dbReference>
<evidence type="ECO:0000259" key="9">
    <source>
        <dbReference type="PROSITE" id="PS51705"/>
    </source>
</evidence>
<evidence type="ECO:0000313" key="10">
    <source>
        <dbReference type="EMBL" id="AIK96895.1"/>
    </source>
</evidence>
<dbReference type="PANTHER" id="PTHR10229">
    <property type="entry name" value="GTP-BINDING PROTEIN HFLX"/>
    <property type="match status" value="1"/>
</dbReference>
<feature type="binding site" evidence="7">
    <location>
        <begin position="252"/>
        <end position="255"/>
    </location>
    <ligand>
        <name>GTP</name>
        <dbReference type="ChEBI" id="CHEBI:37565"/>
    </ligand>
</feature>
<evidence type="ECO:0000313" key="11">
    <source>
        <dbReference type="Proteomes" id="UP000028926"/>
    </source>
</evidence>
<dbReference type="HAMAP" id="MF_00900">
    <property type="entry name" value="GTPase_HflX"/>
    <property type="match status" value="1"/>
</dbReference>
<comment type="similarity">
    <text evidence="6">Belongs to the TRAFAC class OBG-HflX-like GTPase superfamily. HflX GTPase family.</text>
</comment>
<gene>
    <name evidence="6" type="primary">hflX</name>
    <name evidence="10" type="ORF">ID47_09345</name>
</gene>
<dbReference type="STRING" id="91604.ID47_09345"/>
<dbReference type="eggNOG" id="COG2262">
    <property type="taxonomic scope" value="Bacteria"/>
</dbReference>
<evidence type="ECO:0000256" key="8">
    <source>
        <dbReference type="PIRSR" id="PIRSR006809-2"/>
    </source>
</evidence>
<dbReference type="SUPFAM" id="SSF52540">
    <property type="entry name" value="P-loop containing nucleoside triphosphate hydrolases"/>
    <property type="match status" value="1"/>
</dbReference>
<accession>A0A077B1S4</accession>
<dbReference type="GO" id="GO:0046872">
    <property type="term" value="F:metal ion binding"/>
    <property type="evidence" value="ECO:0007669"/>
    <property type="project" value="UniProtKB-KW"/>
</dbReference>
<dbReference type="Gene3D" id="6.10.250.2860">
    <property type="match status" value="1"/>
</dbReference>
<dbReference type="Gene3D" id="3.40.50.11060">
    <property type="entry name" value="GTPase HflX, N-terminal domain"/>
    <property type="match status" value="1"/>
</dbReference>
<comment type="cofactor">
    <cofactor evidence="8">
        <name>Mg(2+)</name>
        <dbReference type="ChEBI" id="CHEBI:18420"/>
    </cofactor>
</comment>
<dbReference type="InterPro" id="IPR016496">
    <property type="entry name" value="GTPase_HflX"/>
</dbReference>
<dbReference type="AlphaFoldDB" id="A0A077B1S4"/>
<sequence>MQKKQTITCVLHVSQQKTADYDLKAALEEAIGLALAIDLKIAYSQIIQLKKATSATMIGQGNVEALADIIKDNDIELVVFDGALTPVQQRNLEKAWNCKVIDRTSLILEIFGDRARTAEGRLQVELAALTYQRSRLVRSWTHLERQRGGFGFTGGPGETQLELDRRIIDERIIRIKTDLEKTKRTRGLHRSARADVPYPVVALVGYTNAGKSTLFNKLTQADVLAKDMLFATLDPTMRQIKLPSGRTIILSDTVGFISQLPTQLVAAFRATLEEVCAADLILHVQDCAHPNATHQALEVNKVLTELGLEKELEDGTTINVLNKIDRLEVGDQKTLQTRTNKNDVLISAITGIGLDKLLNIIDRQLNRHNKLVELDLPLDAGEALAWLYRQGVIIARHDTDTAVQLKLQISPSIMAKFKARFEIMPQ</sequence>
<dbReference type="PRINTS" id="PR00326">
    <property type="entry name" value="GTP1OBG"/>
</dbReference>
<dbReference type="HOGENOM" id="CLU_019597_1_0_5"/>
<keyword evidence="11" id="KW-1185">Reference proteome</keyword>
<feature type="binding site" evidence="7">
    <location>
        <begin position="205"/>
        <end position="212"/>
    </location>
    <ligand>
        <name>GTP</name>
        <dbReference type="ChEBI" id="CHEBI:37565"/>
    </ligand>
</feature>
<keyword evidence="5 6" id="KW-0342">GTP-binding</keyword>
<dbReference type="InterPro" id="IPR030394">
    <property type="entry name" value="G_HFLX_dom"/>
</dbReference>
<dbReference type="InterPro" id="IPR042108">
    <property type="entry name" value="GTPase_HflX_N_sf"/>
</dbReference>
<reference evidence="10 11" key="1">
    <citation type="submission" date="2014-07" db="EMBL/GenBank/DDBJ databases">
        <title>Comparative genomic insights into amoeba endosymbionts belonging to the families of Holosporaceae and Candidatus Midichloriaceae within Rickettsiales.</title>
        <authorList>
            <person name="Wang Z."/>
            <person name="Wu M."/>
        </authorList>
    </citation>
    <scope>NUCLEOTIDE SEQUENCE [LARGE SCALE GENOMIC DNA]</scope>
    <source>
        <strain evidence="10">PRA3</strain>
    </source>
</reference>
<dbReference type="PIRSF" id="PIRSF006809">
    <property type="entry name" value="GTP-binding_hflX_prd"/>
    <property type="match status" value="1"/>
</dbReference>
<dbReference type="OrthoDB" id="9812272at2"/>
<dbReference type="NCBIfam" id="TIGR03156">
    <property type="entry name" value="GTP_HflX"/>
    <property type="match status" value="1"/>
</dbReference>
<evidence type="ECO:0000256" key="2">
    <source>
        <dbReference type="ARBA" id="ARBA00022723"/>
    </source>
</evidence>
<evidence type="ECO:0000256" key="7">
    <source>
        <dbReference type="PIRSR" id="PIRSR006809-1"/>
    </source>
</evidence>
<keyword evidence="4 8" id="KW-0460">Magnesium</keyword>
<keyword evidence="2 8" id="KW-0479">Metal-binding</keyword>
<keyword evidence="3 6" id="KW-0547">Nucleotide-binding</keyword>
<dbReference type="CDD" id="cd01878">
    <property type="entry name" value="HflX"/>
    <property type="match status" value="1"/>
</dbReference>
<dbReference type="InterPro" id="IPR027417">
    <property type="entry name" value="P-loop_NTPase"/>
</dbReference>
<dbReference type="GO" id="GO:0043022">
    <property type="term" value="F:ribosome binding"/>
    <property type="evidence" value="ECO:0007669"/>
    <property type="project" value="TreeGrafter"/>
</dbReference>
<dbReference type="PANTHER" id="PTHR10229:SF0">
    <property type="entry name" value="GTP-BINDING PROTEIN 6-RELATED"/>
    <property type="match status" value="1"/>
</dbReference>
<comment type="subunit">
    <text evidence="6">Monomer. Associates with the 50S ribosomal subunit.</text>
</comment>
<dbReference type="EMBL" id="CP008941">
    <property type="protein sequence ID" value="AIK96895.1"/>
    <property type="molecule type" value="Genomic_DNA"/>
</dbReference>
<evidence type="ECO:0000256" key="4">
    <source>
        <dbReference type="ARBA" id="ARBA00022842"/>
    </source>
</evidence>
<dbReference type="KEGG" id="paca:ID47_09345"/>
<comment type="function">
    <text evidence="6">GTPase that associates with the 50S ribosomal subunit and may have a role during protein synthesis or ribosome biogenesis.</text>
</comment>
<comment type="subcellular location">
    <subcellularLocation>
        <location evidence="6">Cytoplasm</location>
    </subcellularLocation>
    <text evidence="6">May associate with membranes.</text>
</comment>
<feature type="domain" description="Hflx-type G" evidence="9">
    <location>
        <begin position="199"/>
        <end position="369"/>
    </location>
</feature>